<name>A0A6A0AH88_HAELA</name>
<keyword evidence="2" id="KW-1185">Reference proteome</keyword>
<feature type="non-terminal residue" evidence="1">
    <location>
        <position position="1"/>
    </location>
</feature>
<feature type="non-terminal residue" evidence="1">
    <location>
        <position position="174"/>
    </location>
</feature>
<dbReference type="EMBL" id="BLLF01006513">
    <property type="protein sequence ID" value="GFH32320.1"/>
    <property type="molecule type" value="Genomic_DNA"/>
</dbReference>
<sequence>MLVHCLGRLHYDDPPTPLVYSTLALHSLRHKLPLSLISNVLWAYGQLATSNVLFAQSLSTPAMCTLVLAAEQQLREARQKLGDLGLAVGLSEPKRWRTGGGLVTVLLDFVRGVAEQATTSDSQVIGNVARACMRLRLKSPELLTCISQLLPGLLPQLTDQDIGSVATSCACLYS</sequence>
<evidence type="ECO:0000313" key="2">
    <source>
        <dbReference type="Proteomes" id="UP000485058"/>
    </source>
</evidence>
<dbReference type="AlphaFoldDB" id="A0A6A0AH88"/>
<proteinExistence type="predicted"/>
<protein>
    <submittedName>
        <fullName evidence="1">Uncharacterized protein</fullName>
    </submittedName>
</protein>
<accession>A0A6A0AH88</accession>
<gene>
    <name evidence="1" type="ORF">HaLaN_31522</name>
</gene>
<dbReference type="Proteomes" id="UP000485058">
    <property type="component" value="Unassembled WGS sequence"/>
</dbReference>
<organism evidence="1 2">
    <name type="scientific">Haematococcus lacustris</name>
    <name type="common">Green alga</name>
    <name type="synonym">Haematococcus pluvialis</name>
    <dbReference type="NCBI Taxonomy" id="44745"/>
    <lineage>
        <taxon>Eukaryota</taxon>
        <taxon>Viridiplantae</taxon>
        <taxon>Chlorophyta</taxon>
        <taxon>core chlorophytes</taxon>
        <taxon>Chlorophyceae</taxon>
        <taxon>CS clade</taxon>
        <taxon>Chlamydomonadales</taxon>
        <taxon>Haematococcaceae</taxon>
        <taxon>Haematococcus</taxon>
    </lineage>
</organism>
<comment type="caution">
    <text evidence="1">The sequence shown here is derived from an EMBL/GenBank/DDBJ whole genome shotgun (WGS) entry which is preliminary data.</text>
</comment>
<reference evidence="1 2" key="1">
    <citation type="submission" date="2020-02" db="EMBL/GenBank/DDBJ databases">
        <title>Draft genome sequence of Haematococcus lacustris strain NIES-144.</title>
        <authorList>
            <person name="Morimoto D."/>
            <person name="Nakagawa S."/>
            <person name="Yoshida T."/>
            <person name="Sawayama S."/>
        </authorList>
    </citation>
    <scope>NUCLEOTIDE SEQUENCE [LARGE SCALE GENOMIC DNA]</scope>
    <source>
        <strain evidence="1 2">NIES-144</strain>
    </source>
</reference>
<evidence type="ECO:0000313" key="1">
    <source>
        <dbReference type="EMBL" id="GFH32320.1"/>
    </source>
</evidence>